<comment type="caution">
    <text evidence="2">The sequence shown here is derived from an EMBL/GenBank/DDBJ whole genome shotgun (WGS) entry which is preliminary data.</text>
</comment>
<evidence type="ECO:0000256" key="1">
    <source>
        <dbReference type="ARBA" id="ARBA00023002"/>
    </source>
</evidence>
<gene>
    <name evidence="2" type="ORF">J8273_1699</name>
</gene>
<reference evidence="2" key="1">
    <citation type="submission" date="2021-05" db="EMBL/GenBank/DDBJ databases">
        <title>A free-living protist that lacks canonical eukaryotic 1 DNA replication and segregation systems.</title>
        <authorList>
            <person name="Salas-Leiva D.E."/>
            <person name="Tromer E.C."/>
            <person name="Curtis B.A."/>
            <person name="Jerlstrom-Hultqvist J."/>
            <person name="Kolisko M."/>
            <person name="Yi Z."/>
            <person name="Salas-Leiva J.S."/>
            <person name="Gallot-Lavallee L."/>
            <person name="Kops G.J.P.L."/>
            <person name="Archibald J.M."/>
            <person name="Simpson A.G.B."/>
            <person name="Roger A.J."/>
        </authorList>
    </citation>
    <scope>NUCLEOTIDE SEQUENCE</scope>
    <source>
        <strain evidence="2">BICM</strain>
    </source>
</reference>
<dbReference type="SUPFAM" id="SSF51730">
    <property type="entry name" value="FAD-linked oxidoreductase"/>
    <property type="match status" value="1"/>
</dbReference>
<protein>
    <submittedName>
        <fullName evidence="2">L-proline dehydrogenase</fullName>
    </submittedName>
</protein>
<keyword evidence="1" id="KW-0560">Oxidoreductase</keyword>
<dbReference type="AlphaFoldDB" id="A0A8J6C0K6"/>
<dbReference type="InterPro" id="IPR029041">
    <property type="entry name" value="FAD-linked_oxidoreductase-like"/>
</dbReference>
<dbReference type="Gene3D" id="3.20.20.220">
    <property type="match status" value="1"/>
</dbReference>
<dbReference type="OrthoDB" id="10581090at2759"/>
<proteinExistence type="predicted"/>
<organism evidence="2 3">
    <name type="scientific">Carpediemonas membranifera</name>
    <dbReference type="NCBI Taxonomy" id="201153"/>
    <lineage>
        <taxon>Eukaryota</taxon>
        <taxon>Metamonada</taxon>
        <taxon>Carpediemonas-like organisms</taxon>
        <taxon>Carpediemonas</taxon>
    </lineage>
</organism>
<accession>A0A8J6C0K6</accession>
<name>A0A8J6C0K6_9EUKA</name>
<evidence type="ECO:0000313" key="3">
    <source>
        <dbReference type="Proteomes" id="UP000717585"/>
    </source>
</evidence>
<dbReference type="GO" id="GO:0016491">
    <property type="term" value="F:oxidoreductase activity"/>
    <property type="evidence" value="ECO:0007669"/>
    <property type="project" value="UniProtKB-KW"/>
</dbReference>
<evidence type="ECO:0000313" key="2">
    <source>
        <dbReference type="EMBL" id="KAG9396681.1"/>
    </source>
</evidence>
<keyword evidence="3" id="KW-1185">Reference proteome</keyword>
<sequence length="377" mass="42020">MKVWHAFVLSVIFLYVVLLYPTLRDFSGDTLLSNTKHFYSVELPSKLYSLLNEYDLCDRPFGSETCNYMNRRFPFLANHRATETETLAAAIAKTQSLTVGFTLEETIENSLALNKEGYRMLLNIGGEHYRAGEEDKAVADTAKYIKLSRMMAKAGVVGSISIKPSQLGMEISPDLFESNLNLVAKLCHELGVGLEVDIEQRQYREQTVASYINALRALGLDTSKPHGIRIAHQAEFKDTVEIAQTIAQEGGEIRLVRGKAYSYEAGDPAAAQHWGTEEELQAAFLECAVVCEKGLAIATGWPELIETTVRAVGHDVETQFLYGLPWHKPTQDVQLEKGRVVTLYAISGDWSLVRGYVSRRGLLTIEELEAMDAEFLG</sequence>
<dbReference type="Proteomes" id="UP000717585">
    <property type="component" value="Unassembled WGS sequence"/>
</dbReference>
<dbReference type="EMBL" id="JAHDYR010000005">
    <property type="protein sequence ID" value="KAG9396681.1"/>
    <property type="molecule type" value="Genomic_DNA"/>
</dbReference>